<dbReference type="EMBL" id="JJPX01000158">
    <property type="protein sequence ID" value="KKH05821.1"/>
    <property type="molecule type" value="Genomic_DNA"/>
</dbReference>
<accession>A0A0F8LC49</accession>
<evidence type="ECO:0000313" key="4">
    <source>
        <dbReference type="EMBL" id="KKH05821.1"/>
    </source>
</evidence>
<comment type="caution">
    <text evidence="3">The sequence shown here is derived from an EMBL/GenBank/DDBJ whole genome shotgun (WGS) entry which is preliminary data.</text>
</comment>
<dbReference type="Proteomes" id="UP000034387">
    <property type="component" value="Unassembled WGS sequence"/>
</dbReference>
<gene>
    <name evidence="4" type="ORF">DU42_07350</name>
    <name evidence="2" type="ORF">DU57_02575</name>
    <name evidence="3" type="ORF">DU59_06505</name>
</gene>
<dbReference type="InterPro" id="IPR007345">
    <property type="entry name" value="Polysacch_pyruvyl_Trfase"/>
</dbReference>
<dbReference type="RefSeq" id="WP_048039177.1">
    <property type="nucleotide sequence ID" value="NZ_JJPR01000092.1"/>
</dbReference>
<dbReference type="Pfam" id="PF04230">
    <property type="entry name" value="PS_pyruv_trans"/>
    <property type="match status" value="1"/>
</dbReference>
<protein>
    <recommendedName>
        <fullName evidence="1">Polysaccharide pyruvyl transferase domain-containing protein</fullName>
    </recommendedName>
</protein>
<evidence type="ECO:0000313" key="2">
    <source>
        <dbReference type="EMBL" id="KKG86210.1"/>
    </source>
</evidence>
<evidence type="ECO:0000313" key="3">
    <source>
        <dbReference type="EMBL" id="KKG90710.1"/>
    </source>
</evidence>
<reference evidence="5 6" key="1">
    <citation type="journal article" date="2015" name="ISME J.">
        <title>Genomic and phenotypic differentiation among Methanosarcina mazei populations from Columbia River sediment.</title>
        <authorList>
            <person name="Youngblut N.D."/>
            <person name="Wirth J.S."/>
            <person name="Henriksen J.R."/>
            <person name="Smith M."/>
            <person name="Simon H."/>
            <person name="Metcalf W.W."/>
            <person name="Whitaker R.J."/>
        </authorList>
    </citation>
    <scope>NUCLEOTIDE SEQUENCE [LARGE SCALE GENOMIC DNA]</scope>
    <source>
        <strain evidence="2 7">3.H.A.2.6</strain>
        <strain evidence="3 6">3.H.A.2.8</strain>
        <strain evidence="4 5">3.H.M.2.7</strain>
    </source>
</reference>
<dbReference type="Proteomes" id="UP000034950">
    <property type="component" value="Unassembled WGS sequence"/>
</dbReference>
<sequence length="415" mass="48503">MKKILYIGIFSGTNIGDLVISDQLSHHLKKLSGLPVDLMDFFSLEKVENVSCVIRKDPNSNIFSKIKIRLLRNSLGCSVYTIYRKVCSRAHTQWIEHLLLNKNDVFKEYCRIIDEYDVICIGGGNLLMSISHNIWAIKINKLVKIAKSKDKKIIILSVGAGPFQLYKSRQYYKEALNVVDYIAVRDIYSKKSLEDSLGINREVDVSGDPALLLENKRIHSKHQYSEHENSINIAISIMPFGKRDFLNLPWYENYDYYLDMYKNIIEYLHCKYPTCTFNLFSTEYSDYGTISELYEYILKNTTQITKKNLHIQYIESLDNLLNFYQNQDLLIGTRMHSLIIAYTQSLPIMAISWQSKVSSFMEYINLNQYCFHLNEINEKIDEIYYKANELLTNNLQTSEDPSTMYKINIPKEIFE</sequence>
<evidence type="ECO:0000259" key="1">
    <source>
        <dbReference type="Pfam" id="PF04230"/>
    </source>
</evidence>
<dbReference type="EMBL" id="JJPS01000095">
    <property type="protein sequence ID" value="KKG90710.1"/>
    <property type="molecule type" value="Genomic_DNA"/>
</dbReference>
<name>A0A0F8LC49_METMZ</name>
<feature type="domain" description="Polysaccharide pyruvyl transferase" evidence="1">
    <location>
        <begin position="14"/>
        <end position="354"/>
    </location>
</feature>
<dbReference type="EMBL" id="JJPR01000092">
    <property type="protein sequence ID" value="KKG86210.1"/>
    <property type="molecule type" value="Genomic_DNA"/>
</dbReference>
<dbReference type="AlphaFoldDB" id="A0A0F8LC49"/>
<dbReference type="PATRIC" id="fig|2209.44.peg.576"/>
<dbReference type="PANTHER" id="PTHR36836">
    <property type="entry name" value="COLANIC ACID BIOSYNTHESIS PROTEIN WCAK"/>
    <property type="match status" value="1"/>
</dbReference>
<proteinExistence type="predicted"/>
<evidence type="ECO:0000313" key="5">
    <source>
        <dbReference type="Proteomes" id="UP000034387"/>
    </source>
</evidence>
<organism evidence="3 6">
    <name type="scientific">Methanosarcina mazei</name>
    <name type="common">Methanosarcina frisia</name>
    <dbReference type="NCBI Taxonomy" id="2209"/>
    <lineage>
        <taxon>Archaea</taxon>
        <taxon>Methanobacteriati</taxon>
        <taxon>Methanobacteriota</taxon>
        <taxon>Stenosarchaea group</taxon>
        <taxon>Methanomicrobia</taxon>
        <taxon>Methanosarcinales</taxon>
        <taxon>Methanosarcinaceae</taxon>
        <taxon>Methanosarcina</taxon>
    </lineage>
</organism>
<evidence type="ECO:0000313" key="6">
    <source>
        <dbReference type="Proteomes" id="UP000034409"/>
    </source>
</evidence>
<dbReference type="PANTHER" id="PTHR36836:SF1">
    <property type="entry name" value="COLANIC ACID BIOSYNTHESIS PROTEIN WCAK"/>
    <property type="match status" value="1"/>
</dbReference>
<evidence type="ECO:0000313" key="7">
    <source>
        <dbReference type="Proteomes" id="UP000034950"/>
    </source>
</evidence>
<dbReference type="Proteomes" id="UP000034409">
    <property type="component" value="Unassembled WGS sequence"/>
</dbReference>